<evidence type="ECO:0000313" key="2">
    <source>
        <dbReference type="EMBL" id="MBL6448653.1"/>
    </source>
</evidence>
<dbReference type="Proteomes" id="UP000614216">
    <property type="component" value="Unassembled WGS sequence"/>
</dbReference>
<feature type="chain" id="PRO_5038011422" description="Outer membrane protein beta-barrel domain-containing protein" evidence="1">
    <location>
        <begin position="19"/>
        <end position="216"/>
    </location>
</feature>
<organism evidence="2 3">
    <name type="scientific">Fulvivirga marina</name>
    <dbReference type="NCBI Taxonomy" id="2494733"/>
    <lineage>
        <taxon>Bacteria</taxon>
        <taxon>Pseudomonadati</taxon>
        <taxon>Bacteroidota</taxon>
        <taxon>Cytophagia</taxon>
        <taxon>Cytophagales</taxon>
        <taxon>Fulvivirgaceae</taxon>
        <taxon>Fulvivirga</taxon>
    </lineage>
</organism>
<dbReference type="AlphaFoldDB" id="A0A937KFZ2"/>
<evidence type="ECO:0008006" key="4">
    <source>
        <dbReference type="Google" id="ProtNLM"/>
    </source>
</evidence>
<dbReference type="EMBL" id="JAEUGD010000064">
    <property type="protein sequence ID" value="MBL6448653.1"/>
    <property type="molecule type" value="Genomic_DNA"/>
</dbReference>
<comment type="caution">
    <text evidence="2">The sequence shown here is derived from an EMBL/GenBank/DDBJ whole genome shotgun (WGS) entry which is preliminary data.</text>
</comment>
<evidence type="ECO:0000313" key="3">
    <source>
        <dbReference type="Proteomes" id="UP000614216"/>
    </source>
</evidence>
<keyword evidence="1" id="KW-0732">Signal</keyword>
<keyword evidence="3" id="KW-1185">Reference proteome</keyword>
<protein>
    <recommendedName>
        <fullName evidence="4">Outer membrane protein beta-barrel domain-containing protein</fullName>
    </recommendedName>
</protein>
<reference evidence="2" key="1">
    <citation type="submission" date="2021-01" db="EMBL/GenBank/DDBJ databases">
        <title>Fulvivirga kasyanovii gen. nov., sp nov., a novel member of the phylum Bacteroidetes isolated from seawater in a mussel farm.</title>
        <authorList>
            <person name="Zhao L.-H."/>
            <person name="Wang Z.-J."/>
        </authorList>
    </citation>
    <scope>NUCLEOTIDE SEQUENCE</scope>
    <source>
        <strain evidence="2">29W222</strain>
    </source>
</reference>
<name>A0A937KFZ2_9BACT</name>
<evidence type="ECO:0000256" key="1">
    <source>
        <dbReference type="SAM" id="SignalP"/>
    </source>
</evidence>
<accession>A0A937KFZ2</accession>
<gene>
    <name evidence="2" type="ORF">JMN32_20240</name>
</gene>
<dbReference type="RefSeq" id="WP_202858188.1">
    <property type="nucleotide sequence ID" value="NZ_JAEUGD010000064.1"/>
</dbReference>
<feature type="signal peptide" evidence="1">
    <location>
        <begin position="1"/>
        <end position="18"/>
    </location>
</feature>
<proteinExistence type="predicted"/>
<sequence>MKYFALTLLLISTVYCNAQDTTSMWFHIGTSVNAYHGDLEGKKKYTSSIHVGLRLNKKKKLNGNINIGGGTLNGEDRNFTFDSNQTPLPTPNRFVKTNFFYINYDLQYNIIKKKNLIAYISQGIGMIRFTPKDSEGNNLADLPETRAGQETYRQESLMLPTNIGVIYLLPNQYGVSLQTGFYNTLTDYLDNISSLGDSGNNDNILAVRFAFYAPIK</sequence>